<dbReference type="InterPro" id="IPR036291">
    <property type="entry name" value="NAD(P)-bd_dom_sf"/>
</dbReference>
<accession>A0A4R2QKR8</accession>
<keyword evidence="3 7" id="KW-0479">Metal-binding</keyword>
<name>A0A4R2QKR8_9PSEU</name>
<reference evidence="9 10" key="1">
    <citation type="submission" date="2019-03" db="EMBL/GenBank/DDBJ databases">
        <title>Genomic Encyclopedia of Type Strains, Phase IV (KMG-IV): sequencing the most valuable type-strain genomes for metagenomic binning, comparative biology and taxonomic classification.</title>
        <authorList>
            <person name="Goeker M."/>
        </authorList>
    </citation>
    <scope>NUCLEOTIDE SEQUENCE [LARGE SCALE GENOMIC DNA]</scope>
    <source>
        <strain evidence="9 10">DSM 45765</strain>
    </source>
</reference>
<keyword evidence="10" id="KW-1185">Reference proteome</keyword>
<evidence type="ECO:0000256" key="1">
    <source>
        <dbReference type="ARBA" id="ARBA00001947"/>
    </source>
</evidence>
<organism evidence="9 10">
    <name type="scientific">Tamaricihabitans halophyticus</name>
    <dbReference type="NCBI Taxonomy" id="1262583"/>
    <lineage>
        <taxon>Bacteria</taxon>
        <taxon>Bacillati</taxon>
        <taxon>Actinomycetota</taxon>
        <taxon>Actinomycetes</taxon>
        <taxon>Pseudonocardiales</taxon>
        <taxon>Pseudonocardiaceae</taxon>
        <taxon>Tamaricihabitans</taxon>
    </lineage>
</organism>
<dbReference type="GO" id="GO:0051903">
    <property type="term" value="F:S-(hydroxymethyl)glutathione dehydrogenase [NAD(P)+] activity"/>
    <property type="evidence" value="ECO:0007669"/>
    <property type="project" value="TreeGrafter"/>
</dbReference>
<dbReference type="SUPFAM" id="SSF51735">
    <property type="entry name" value="NAD(P)-binding Rossmann-fold domains"/>
    <property type="match status" value="1"/>
</dbReference>
<dbReference type="Proteomes" id="UP000294911">
    <property type="component" value="Unassembled WGS sequence"/>
</dbReference>
<evidence type="ECO:0000256" key="4">
    <source>
        <dbReference type="ARBA" id="ARBA00022833"/>
    </source>
</evidence>
<dbReference type="Pfam" id="PF08240">
    <property type="entry name" value="ADH_N"/>
    <property type="match status" value="1"/>
</dbReference>
<dbReference type="InterPro" id="IPR013154">
    <property type="entry name" value="ADH-like_N"/>
</dbReference>
<evidence type="ECO:0000313" key="10">
    <source>
        <dbReference type="Proteomes" id="UP000294911"/>
    </source>
</evidence>
<feature type="domain" description="Enoyl reductase (ER)" evidence="8">
    <location>
        <begin position="21"/>
        <end position="375"/>
    </location>
</feature>
<dbReference type="InterPro" id="IPR011032">
    <property type="entry name" value="GroES-like_sf"/>
</dbReference>
<dbReference type="GO" id="GO:0046294">
    <property type="term" value="P:formaldehyde catabolic process"/>
    <property type="evidence" value="ECO:0007669"/>
    <property type="project" value="TreeGrafter"/>
</dbReference>
<dbReference type="AlphaFoldDB" id="A0A4R2QKR8"/>
<dbReference type="Pfam" id="PF00107">
    <property type="entry name" value="ADH_zinc_N"/>
    <property type="match status" value="1"/>
</dbReference>
<dbReference type="GO" id="GO:0005829">
    <property type="term" value="C:cytosol"/>
    <property type="evidence" value="ECO:0007669"/>
    <property type="project" value="TreeGrafter"/>
</dbReference>
<evidence type="ECO:0000256" key="6">
    <source>
        <dbReference type="ARBA" id="ARBA00023027"/>
    </source>
</evidence>
<evidence type="ECO:0000256" key="2">
    <source>
        <dbReference type="ARBA" id="ARBA00008072"/>
    </source>
</evidence>
<dbReference type="PANTHER" id="PTHR43880">
    <property type="entry name" value="ALCOHOL DEHYDROGENASE"/>
    <property type="match status" value="1"/>
</dbReference>
<dbReference type="Gene3D" id="3.90.180.10">
    <property type="entry name" value="Medium-chain alcohol dehydrogenases, catalytic domain"/>
    <property type="match status" value="1"/>
</dbReference>
<proteinExistence type="inferred from homology"/>
<dbReference type="Gene3D" id="3.40.50.720">
    <property type="entry name" value="NAD(P)-binding Rossmann-like Domain"/>
    <property type="match status" value="1"/>
</dbReference>
<comment type="similarity">
    <text evidence="2 7">Belongs to the zinc-containing alcohol dehydrogenase family.</text>
</comment>
<protein>
    <submittedName>
        <fullName evidence="9">Alcohol dehydrogenase</fullName>
    </submittedName>
</protein>
<keyword evidence="4 7" id="KW-0862">Zinc</keyword>
<dbReference type="SUPFAM" id="SSF50129">
    <property type="entry name" value="GroES-like"/>
    <property type="match status" value="1"/>
</dbReference>
<dbReference type="GO" id="GO:0008270">
    <property type="term" value="F:zinc ion binding"/>
    <property type="evidence" value="ECO:0007669"/>
    <property type="project" value="InterPro"/>
</dbReference>
<comment type="caution">
    <text evidence="9">The sequence shown here is derived from an EMBL/GenBank/DDBJ whole genome shotgun (WGS) entry which is preliminary data.</text>
</comment>
<keyword evidence="6" id="KW-0520">NAD</keyword>
<evidence type="ECO:0000256" key="5">
    <source>
        <dbReference type="ARBA" id="ARBA00023002"/>
    </source>
</evidence>
<dbReference type="InterPro" id="IPR002328">
    <property type="entry name" value="ADH_Zn_CS"/>
</dbReference>
<evidence type="ECO:0000313" key="9">
    <source>
        <dbReference type="EMBL" id="TCP49927.1"/>
    </source>
</evidence>
<dbReference type="InterPro" id="IPR013149">
    <property type="entry name" value="ADH-like_C"/>
</dbReference>
<evidence type="ECO:0000256" key="7">
    <source>
        <dbReference type="RuleBase" id="RU361277"/>
    </source>
</evidence>
<dbReference type="CDD" id="cd08281">
    <property type="entry name" value="liver_ADH_like1"/>
    <property type="match status" value="1"/>
</dbReference>
<keyword evidence="5" id="KW-0560">Oxidoreductase</keyword>
<comment type="cofactor">
    <cofactor evidence="1 7">
        <name>Zn(2+)</name>
        <dbReference type="ChEBI" id="CHEBI:29105"/>
    </cofactor>
</comment>
<dbReference type="FunFam" id="3.40.50.720:FF:000003">
    <property type="entry name" value="S-(hydroxymethyl)glutathione dehydrogenase"/>
    <property type="match status" value="1"/>
</dbReference>
<evidence type="ECO:0000259" key="8">
    <source>
        <dbReference type="SMART" id="SM00829"/>
    </source>
</evidence>
<dbReference type="PANTHER" id="PTHR43880:SF12">
    <property type="entry name" value="ALCOHOL DEHYDROGENASE CLASS-3"/>
    <property type="match status" value="1"/>
</dbReference>
<gene>
    <name evidence="9" type="ORF">EV191_10813</name>
</gene>
<dbReference type="RefSeq" id="WP_243659039.1">
    <property type="nucleotide sequence ID" value="NZ_SLXQ01000008.1"/>
</dbReference>
<evidence type="ECO:0000256" key="3">
    <source>
        <dbReference type="ARBA" id="ARBA00022723"/>
    </source>
</evidence>
<dbReference type="EMBL" id="SLXQ01000008">
    <property type="protein sequence ID" value="TCP49927.1"/>
    <property type="molecule type" value="Genomic_DNA"/>
</dbReference>
<dbReference type="SMART" id="SM00829">
    <property type="entry name" value="PKS_ER"/>
    <property type="match status" value="1"/>
</dbReference>
<dbReference type="PROSITE" id="PS00059">
    <property type="entry name" value="ADH_ZINC"/>
    <property type="match status" value="1"/>
</dbReference>
<sequence>MTTRSMRAAVLREQGRAVPYADSRPLDVTTVELDAPGEGEVLVKIAAAGLCHSDLSAIAGKRARAVPTVAGHEAAGVVEEVGPGVTKFSPGDHVVLVFVASCGHCGYCVSGRPNLCESSWQARANGTLQSGARRLSEHGAALNHASGISAFAEYAVTSETSLVKISEEISLIDAAVLGCAVVTGFGAVVNSADVPAGATVAVSGLGGVGLSALLGAVVAGASTIVAVDVTPAKLRLARELGATHAFDANDPGLVEAIRDATGGGAHYAFEMAGVPASMSACYAATRRGGEVITAALPDSTATFAVPLAAHASDERVVRGSYMGSCVPARDIPRLVALHLAGRLPIERLRSRTIALDQINEGFDRLRTGEAVREVVTFEEGGK</sequence>
<dbReference type="InterPro" id="IPR020843">
    <property type="entry name" value="ER"/>
</dbReference>